<reference evidence="1 2" key="1">
    <citation type="submission" date="2017-03" db="EMBL/GenBank/DDBJ databases">
        <title>Genomic and clinical evidence uncovers the enterohepatic species Helicobacter valdiviensis as a potential human intestinal pathogen.</title>
        <authorList>
            <person name="Fresia P."/>
            <person name="Jara R."/>
            <person name="Sierra R."/>
            <person name="Ferres I."/>
            <person name="Greif G."/>
            <person name="Iraola G."/>
            <person name="Collado L."/>
        </authorList>
    </citation>
    <scope>NUCLEOTIDE SEQUENCE [LARGE SCALE GENOMIC DNA]</scope>
    <source>
        <strain evidence="1 2">WBE14</strain>
    </source>
</reference>
<evidence type="ECO:0000313" key="1">
    <source>
        <dbReference type="EMBL" id="PZT48398.1"/>
    </source>
</evidence>
<dbReference type="AlphaFoldDB" id="A0A2W6MYM5"/>
<protein>
    <submittedName>
        <fullName evidence="1">Uncharacterized protein</fullName>
    </submittedName>
</protein>
<accession>A0A2W6MYM5</accession>
<proteinExistence type="predicted"/>
<dbReference type="Proteomes" id="UP000249746">
    <property type="component" value="Unassembled WGS sequence"/>
</dbReference>
<evidence type="ECO:0000313" key="2">
    <source>
        <dbReference type="Proteomes" id="UP000249746"/>
    </source>
</evidence>
<keyword evidence="2" id="KW-1185">Reference proteome</keyword>
<comment type="caution">
    <text evidence="1">The sequence shown here is derived from an EMBL/GenBank/DDBJ whole genome shotgun (WGS) entry which is preliminary data.</text>
</comment>
<gene>
    <name evidence="1" type="ORF">B6S12_04190</name>
</gene>
<name>A0A2W6MYM5_9HELI</name>
<dbReference type="EMBL" id="NBIU01000008">
    <property type="protein sequence ID" value="PZT48398.1"/>
    <property type="molecule type" value="Genomic_DNA"/>
</dbReference>
<organism evidence="1 2">
    <name type="scientific">Helicobacter valdiviensis</name>
    <dbReference type="NCBI Taxonomy" id="1458358"/>
    <lineage>
        <taxon>Bacteria</taxon>
        <taxon>Pseudomonadati</taxon>
        <taxon>Campylobacterota</taxon>
        <taxon>Epsilonproteobacteria</taxon>
        <taxon>Campylobacterales</taxon>
        <taxon>Helicobacteraceae</taxon>
        <taxon>Helicobacter</taxon>
    </lineage>
</organism>
<sequence>MKKKIKNTDSSLTNPKKIVETDSDFILVSFQKNVDCNTYGLCLTCKHDKYSELNQKHYNTELLKLFDYLCKKTWQEVNNLRRDMNYGLEILKVENIRNLKQHISTTFNVLNQKTMYIFRFKEYRACGYRKNSTFYLVCVDYDYSLYDHEK</sequence>